<gene>
    <name evidence="1" type="ORF">SYV04_22215</name>
</gene>
<reference evidence="1 2" key="1">
    <citation type="submission" date="2023-12" db="EMBL/GenBank/DDBJ databases">
        <title>the genome sequence of Hyalangium sp. s54d21.</title>
        <authorList>
            <person name="Zhang X."/>
        </authorList>
    </citation>
    <scope>NUCLEOTIDE SEQUENCE [LARGE SCALE GENOMIC DNA]</scope>
    <source>
        <strain evidence="2">s54d21</strain>
    </source>
</reference>
<evidence type="ECO:0000313" key="2">
    <source>
        <dbReference type="Proteomes" id="UP001291309"/>
    </source>
</evidence>
<dbReference type="RefSeq" id="WP_321547865.1">
    <property type="nucleotide sequence ID" value="NZ_JAXIVS010000007.1"/>
</dbReference>
<protein>
    <submittedName>
        <fullName evidence="1">Uncharacterized protein</fullName>
    </submittedName>
</protein>
<comment type="caution">
    <text evidence="1">The sequence shown here is derived from an EMBL/GenBank/DDBJ whole genome shotgun (WGS) entry which is preliminary data.</text>
</comment>
<accession>A0ABU5H6P5</accession>
<name>A0ABU5H6P5_9BACT</name>
<keyword evidence="2" id="KW-1185">Reference proteome</keyword>
<dbReference type="Proteomes" id="UP001291309">
    <property type="component" value="Unassembled WGS sequence"/>
</dbReference>
<organism evidence="1 2">
    <name type="scientific">Hyalangium rubrum</name>
    <dbReference type="NCBI Taxonomy" id="3103134"/>
    <lineage>
        <taxon>Bacteria</taxon>
        <taxon>Pseudomonadati</taxon>
        <taxon>Myxococcota</taxon>
        <taxon>Myxococcia</taxon>
        <taxon>Myxococcales</taxon>
        <taxon>Cystobacterineae</taxon>
        <taxon>Archangiaceae</taxon>
        <taxon>Hyalangium</taxon>
    </lineage>
</organism>
<dbReference type="EMBL" id="JAXIVS010000007">
    <property type="protein sequence ID" value="MDY7229145.1"/>
    <property type="molecule type" value="Genomic_DNA"/>
</dbReference>
<evidence type="ECO:0000313" key="1">
    <source>
        <dbReference type="EMBL" id="MDY7229145.1"/>
    </source>
</evidence>
<proteinExistence type="predicted"/>
<sequence>MESIILAALFGALVTWLVLKEKAAPSAEPKVVDADAELTRNDLSMEAERTLRASEKKMSDLISLVFAVRKLRTEFSDNLVVSQDKELTKAEEAALHRALDAATFYLYVAQKNRIYFTGP</sequence>